<dbReference type="GO" id="GO:0006203">
    <property type="term" value="P:dGTP catabolic process"/>
    <property type="evidence" value="ECO:0007669"/>
    <property type="project" value="TreeGrafter"/>
</dbReference>
<dbReference type="GO" id="GO:0046081">
    <property type="term" value="P:dUTP catabolic process"/>
    <property type="evidence" value="ECO:0007669"/>
    <property type="project" value="TreeGrafter"/>
</dbReference>
<name>A0A077HRP5_9CORY</name>
<evidence type="ECO:0000313" key="3">
    <source>
        <dbReference type="Proteomes" id="UP000028939"/>
    </source>
</evidence>
<dbReference type="PANTHER" id="PTHR30522:SF0">
    <property type="entry name" value="NUCLEOSIDE TRIPHOSPHATE PYROPHOSPHOHYDROLASE"/>
    <property type="match status" value="1"/>
</dbReference>
<dbReference type="GO" id="GO:0046047">
    <property type="term" value="P:TTP catabolic process"/>
    <property type="evidence" value="ECO:0007669"/>
    <property type="project" value="TreeGrafter"/>
</dbReference>
<dbReference type="AlphaFoldDB" id="A0A077HRP5"/>
<dbReference type="STRING" id="401472.CUREI_08495"/>
<keyword evidence="3" id="KW-1185">Reference proteome</keyword>
<dbReference type="RefSeq" id="WP_038612627.1">
    <property type="nucleotide sequence ID" value="NZ_CP009215.1"/>
</dbReference>
<dbReference type="HOGENOM" id="CLU_038356_3_2_11"/>
<evidence type="ECO:0000259" key="1">
    <source>
        <dbReference type="Pfam" id="PF03819"/>
    </source>
</evidence>
<dbReference type="KEGG" id="cuv:CUREI_08495"/>
<organism evidence="2 3">
    <name type="scientific">Corynebacterium ureicelerivorans</name>
    <dbReference type="NCBI Taxonomy" id="401472"/>
    <lineage>
        <taxon>Bacteria</taxon>
        <taxon>Bacillati</taxon>
        <taxon>Actinomycetota</taxon>
        <taxon>Actinomycetes</taxon>
        <taxon>Mycobacteriales</taxon>
        <taxon>Corynebacteriaceae</taxon>
        <taxon>Corynebacterium</taxon>
    </lineage>
</organism>
<dbReference type="Gene3D" id="1.10.287.1080">
    <property type="entry name" value="MazG-like"/>
    <property type="match status" value="1"/>
</dbReference>
<reference evidence="2 3" key="1">
    <citation type="submission" date="2014-08" db="EMBL/GenBank/DDBJ databases">
        <title>Complete genome sequence of Corynebacterium ureicelerivorans DSM 45051, a lipophilic and urea-splitting isolate from a blood culture of a septicaemia patient.</title>
        <authorList>
            <person name="Tippelt A."/>
            <person name="Albersmeier A."/>
            <person name="Brinkrolf K."/>
            <person name="Ruckert C."/>
            <person name="Tauch A."/>
        </authorList>
    </citation>
    <scope>NUCLEOTIDE SEQUENCE [LARGE SCALE GENOMIC DNA]</scope>
    <source>
        <strain evidence="2 3">IMMIB RIV-2301</strain>
    </source>
</reference>
<dbReference type="Pfam" id="PF03819">
    <property type="entry name" value="MazG"/>
    <property type="match status" value="1"/>
</dbReference>
<dbReference type="OrthoDB" id="9808939at2"/>
<dbReference type="GO" id="GO:0046061">
    <property type="term" value="P:dATP catabolic process"/>
    <property type="evidence" value="ECO:0007669"/>
    <property type="project" value="TreeGrafter"/>
</dbReference>
<dbReference type="Proteomes" id="UP000028939">
    <property type="component" value="Chromosome"/>
</dbReference>
<dbReference type="InterPro" id="IPR004518">
    <property type="entry name" value="MazG-like_dom"/>
</dbReference>
<dbReference type="GO" id="GO:0046076">
    <property type="term" value="P:dTTP catabolic process"/>
    <property type="evidence" value="ECO:0007669"/>
    <property type="project" value="TreeGrafter"/>
</dbReference>
<protein>
    <submittedName>
        <fullName evidence="2">Nucleoside triphosphate hydrolase</fullName>
    </submittedName>
</protein>
<keyword evidence="2" id="KW-0378">Hydrolase</keyword>
<dbReference type="PANTHER" id="PTHR30522">
    <property type="entry name" value="NUCLEOSIDE TRIPHOSPHATE PYROPHOSPHOHYDROLASE"/>
    <property type="match status" value="1"/>
</dbReference>
<gene>
    <name evidence="2" type="ORF">CUREI_08495</name>
</gene>
<accession>A0A077HRP5</accession>
<dbReference type="GO" id="GO:0047429">
    <property type="term" value="F:nucleoside triphosphate diphosphatase activity"/>
    <property type="evidence" value="ECO:0007669"/>
    <property type="project" value="TreeGrafter"/>
</dbReference>
<feature type="domain" description="NTP pyrophosphohydrolase MazG-like" evidence="1">
    <location>
        <begin position="103"/>
        <end position="176"/>
    </location>
</feature>
<evidence type="ECO:0000313" key="2">
    <source>
        <dbReference type="EMBL" id="AIL97322.1"/>
    </source>
</evidence>
<dbReference type="SUPFAM" id="SSF101386">
    <property type="entry name" value="all-alpha NTP pyrophosphatases"/>
    <property type="match status" value="1"/>
</dbReference>
<dbReference type="GO" id="GO:0046052">
    <property type="term" value="P:UTP catabolic process"/>
    <property type="evidence" value="ECO:0007669"/>
    <property type="project" value="TreeGrafter"/>
</dbReference>
<dbReference type="CDD" id="cd11528">
    <property type="entry name" value="NTP-PPase_MazG_Nterm"/>
    <property type="match status" value="1"/>
</dbReference>
<dbReference type="InterPro" id="IPR011551">
    <property type="entry name" value="NTP_PyrPHydrolase_MazG"/>
</dbReference>
<dbReference type="InterPro" id="IPR048015">
    <property type="entry name" value="NTP-PPase_MazG-like_N"/>
</dbReference>
<sequence>MTATVLLLDPRWPTLIPLHLAGRISGEVAFTPEVPVDVRWALDTAGGEHRWLISTDPEDPEVLCWQREGAETERVDSLADPVYQATRTMHAARRRGEWEQEMTHQSLLPYLREEAEEVADAIEDDLPNDALKSELADLLLQILFHAEIASEGGAFDFADVADAFVQKMRRRAPYLFDGSTGLVDKATQDRLWAEGKAQEADSQSEQQK</sequence>
<proteinExistence type="predicted"/>
<dbReference type="EMBL" id="CP009215">
    <property type="protein sequence ID" value="AIL97322.1"/>
    <property type="molecule type" value="Genomic_DNA"/>
</dbReference>